<keyword evidence="4" id="KW-0966">Cell projection</keyword>
<dbReference type="Gene3D" id="1.10.238.10">
    <property type="entry name" value="EF-hand"/>
    <property type="match status" value="1"/>
</dbReference>
<feature type="repeat" description="WD" evidence="6">
    <location>
        <begin position="637"/>
        <end position="670"/>
    </location>
</feature>
<reference evidence="7 8" key="1">
    <citation type="journal article" date="2008" name="Nature">
        <title>The Trichoplax genome and the nature of placozoans.</title>
        <authorList>
            <person name="Srivastava M."/>
            <person name="Begovic E."/>
            <person name="Chapman J."/>
            <person name="Putnam N.H."/>
            <person name="Hellsten U."/>
            <person name="Kawashima T."/>
            <person name="Kuo A."/>
            <person name="Mitros T."/>
            <person name="Salamov A."/>
            <person name="Carpenter M.L."/>
            <person name="Signorovitch A.Y."/>
            <person name="Moreno M.A."/>
            <person name="Kamm K."/>
            <person name="Grimwood J."/>
            <person name="Schmutz J."/>
            <person name="Shapiro H."/>
            <person name="Grigoriev I.V."/>
            <person name="Buss L.W."/>
            <person name="Schierwater B."/>
            <person name="Dellaporta S.L."/>
            <person name="Rokhsar D.S."/>
        </authorList>
    </citation>
    <scope>NUCLEOTIDE SEQUENCE [LARGE SCALE GENOMIC DNA]</scope>
    <source>
        <strain evidence="7 8">Grell-BS-1999</strain>
    </source>
</reference>
<dbReference type="GeneID" id="6754850"/>
<dbReference type="PROSITE" id="PS50294">
    <property type="entry name" value="WD_REPEATS_REGION"/>
    <property type="match status" value="1"/>
</dbReference>
<dbReference type="InterPro" id="IPR011047">
    <property type="entry name" value="Quinoprotein_ADH-like_sf"/>
</dbReference>
<dbReference type="InterPro" id="IPR011992">
    <property type="entry name" value="EF-hand-dom_pair"/>
</dbReference>
<dbReference type="HOGENOM" id="CLU_007087_1_0_1"/>
<gene>
    <name evidence="7" type="ORF">TRIADDRAFT_57268</name>
</gene>
<dbReference type="SUPFAM" id="SSF50998">
    <property type="entry name" value="Quinoprotein alcohol dehydrogenase-like"/>
    <property type="match status" value="1"/>
</dbReference>
<dbReference type="InterPro" id="IPR050630">
    <property type="entry name" value="WD_repeat_EMAP"/>
</dbReference>
<dbReference type="SUPFAM" id="SSF47473">
    <property type="entry name" value="EF-hand"/>
    <property type="match status" value="1"/>
</dbReference>
<dbReference type="eggNOG" id="ENOG502QQ05">
    <property type="taxonomic scope" value="Eukaryota"/>
</dbReference>
<dbReference type="AlphaFoldDB" id="B3RYZ2"/>
<dbReference type="RefSeq" id="XP_002113637.1">
    <property type="nucleotide sequence ID" value="XM_002113601.1"/>
</dbReference>
<evidence type="ECO:0000256" key="3">
    <source>
        <dbReference type="ARBA" id="ARBA00022737"/>
    </source>
</evidence>
<dbReference type="FunFam" id="2.130.10.10:FF:000427">
    <property type="entry name" value="WD repeat domain 66"/>
    <property type="match status" value="1"/>
</dbReference>
<dbReference type="SUPFAM" id="SSF50978">
    <property type="entry name" value="WD40 repeat-like"/>
    <property type="match status" value="1"/>
</dbReference>
<keyword evidence="8" id="KW-1185">Reference proteome</keyword>
<comment type="subcellular location">
    <subcellularLocation>
        <location evidence="1">Cell projection</location>
        <location evidence="1">Cilium</location>
    </subcellularLocation>
</comment>
<dbReference type="Gene3D" id="2.130.10.10">
    <property type="entry name" value="YVTN repeat-like/Quinoprotein amine dehydrogenase"/>
    <property type="match status" value="3"/>
</dbReference>
<dbReference type="OrthoDB" id="4899631at2759"/>
<dbReference type="InParanoid" id="B3RYZ2"/>
<dbReference type="STRING" id="10228.B3RYZ2"/>
<dbReference type="Proteomes" id="UP000009022">
    <property type="component" value="Unassembled WGS sequence"/>
</dbReference>
<evidence type="ECO:0000313" key="8">
    <source>
        <dbReference type="Proteomes" id="UP000009022"/>
    </source>
</evidence>
<keyword evidence="2 6" id="KW-0853">WD repeat</keyword>
<name>B3RYZ2_TRIAD</name>
<accession>B3RYZ2</accession>
<dbReference type="InterPro" id="IPR001680">
    <property type="entry name" value="WD40_rpt"/>
</dbReference>
<dbReference type="EMBL" id="DS985246">
    <property type="protein sequence ID" value="EDV24111.1"/>
    <property type="molecule type" value="Genomic_DNA"/>
</dbReference>
<dbReference type="FunCoup" id="B3RYZ2">
    <property type="interactions" value="237"/>
</dbReference>
<proteinExistence type="predicted"/>
<dbReference type="InterPro" id="IPR036322">
    <property type="entry name" value="WD40_repeat_dom_sf"/>
</dbReference>
<dbReference type="KEGG" id="tad:TRIADDRAFT_57268"/>
<protein>
    <recommendedName>
        <fullName evidence="5">Cilia- and flagella-associated protein 251</fullName>
    </recommendedName>
</protein>
<feature type="repeat" description="WD" evidence="6">
    <location>
        <begin position="354"/>
        <end position="395"/>
    </location>
</feature>
<keyword evidence="3" id="KW-0677">Repeat</keyword>
<dbReference type="PROSITE" id="PS50082">
    <property type="entry name" value="WD_REPEATS_2"/>
    <property type="match status" value="2"/>
</dbReference>
<dbReference type="PANTHER" id="PTHR13720:SF13">
    <property type="entry name" value="CILIA- AND FLAGELLA-ASSOCIATED PROTEIN 251"/>
    <property type="match status" value="1"/>
</dbReference>
<dbReference type="OMA" id="YYAQIRA"/>
<dbReference type="PANTHER" id="PTHR13720">
    <property type="entry name" value="WD-40 REPEAT PROTEIN"/>
    <property type="match status" value="1"/>
</dbReference>
<dbReference type="GO" id="GO:0031514">
    <property type="term" value="C:motile cilium"/>
    <property type="evidence" value="ECO:0000318"/>
    <property type="project" value="GO_Central"/>
</dbReference>
<organism evidence="7 8">
    <name type="scientific">Trichoplax adhaerens</name>
    <name type="common">Trichoplax reptans</name>
    <dbReference type="NCBI Taxonomy" id="10228"/>
    <lineage>
        <taxon>Eukaryota</taxon>
        <taxon>Metazoa</taxon>
        <taxon>Placozoa</taxon>
        <taxon>Uniplacotomia</taxon>
        <taxon>Trichoplacea</taxon>
        <taxon>Trichoplacidae</taxon>
        <taxon>Trichoplax</taxon>
    </lineage>
</organism>
<dbReference type="Pfam" id="PF00400">
    <property type="entry name" value="WD40"/>
    <property type="match status" value="5"/>
</dbReference>
<evidence type="ECO:0000313" key="7">
    <source>
        <dbReference type="EMBL" id="EDV24111.1"/>
    </source>
</evidence>
<dbReference type="InterPro" id="IPR015943">
    <property type="entry name" value="WD40/YVTN_repeat-like_dom_sf"/>
</dbReference>
<evidence type="ECO:0000256" key="2">
    <source>
        <dbReference type="ARBA" id="ARBA00022574"/>
    </source>
</evidence>
<dbReference type="CTD" id="6754850"/>
<sequence>MDTKNQENSTSDNPTATASNALNLMWSFGINRNIPVVNMASDDRKIVLYATAHTGVLYDYETNKQQLLQGHCNSISCICVSNDKRWVAIADQGKDPTIVIWDAQNMLIYLDDTRVPVQTFFDPHKNGVLAMTLSNDSKYLATLSASQPQELCVWDWTSADNNLLHTLQLDEDIPLQTHISFRPDDNRMLISNSERQVVFYSWQFNELLYDVPSLTDKDFNRTVGNYCQSVFIRNVIRAFTATSVGNIVVWDNKGKDKRGLPLKKALKIVRVQEKAITYLTTIGNYIVTGDCLGHVKFYDTEMRLTNCVDLERNEYPRDATIHGSTFVIPNFIVSTSLAQIAHIVSDGSHVEILIKGHDTAINALATHPTEPRLAIGSNSATLEIWNYNTKQILRNRIFDKPTLIQCIAFDPKGAFIACGFTNGIIRIMDAITLEDLPQAIFKYSKDSISHACFSHDCKYLATADDDFAVSVYKSQLKNKDEPWVYLGRQRAHYKSIKGLMFGIALDTNLPRLISIGKDRVLVEYDLNKSSKDDLQMLSTDRIEQSAIPTCITWYPPITKENFLLLANDQFKLKLYNSTTKMCRKTLLGPTYGSPLQKMEILLQENPNGNRYLAFITNDKVGLQILPIDGNPHRTMALMAHPGRVTNMACSYDGQHIFTSGGSDSTVFMWKTNIEALEAAVHLGGEDMVPFYNLMDGGREGELFAELENYFYYAQIRTQGIDTMESRKVSTKVALRQIPYIMRALGFYPTEQEIDDMVNEIKFSEYIETEKFVEEIDLESLIKLYINHRPAFGIPPGRLNEVFKILGIEQNGQYTIDRGDLLKVLQSKGEHITESELAECFGTLLGYSDIGGSLETASYYPTDNSETLLEEQLSENISANTFAEQVLGFPISVDQTETQNEANSN</sequence>
<evidence type="ECO:0000256" key="5">
    <source>
        <dbReference type="ARBA" id="ARBA00040994"/>
    </source>
</evidence>
<evidence type="ECO:0000256" key="6">
    <source>
        <dbReference type="PROSITE-ProRule" id="PRU00221"/>
    </source>
</evidence>
<evidence type="ECO:0000256" key="1">
    <source>
        <dbReference type="ARBA" id="ARBA00004138"/>
    </source>
</evidence>
<dbReference type="SMART" id="SM00320">
    <property type="entry name" value="WD40"/>
    <property type="match status" value="8"/>
</dbReference>
<dbReference type="PhylomeDB" id="B3RYZ2"/>
<evidence type="ECO:0000256" key="4">
    <source>
        <dbReference type="ARBA" id="ARBA00023273"/>
    </source>
</evidence>